<evidence type="ECO:0000313" key="2">
    <source>
        <dbReference type="Proteomes" id="UP001065682"/>
    </source>
</evidence>
<name>A0A9E4ZMM0_9EURY</name>
<dbReference type="AlphaFoldDB" id="A0A9E4ZMM0"/>
<accession>A0A9E4ZMM0</accession>
<dbReference type="RefSeq" id="WP_214166657.1">
    <property type="nucleotide sequence ID" value="NZ_VHLL01000002.1"/>
</dbReference>
<comment type="caution">
    <text evidence="1">The sequence shown here is derived from an EMBL/GenBank/DDBJ whole genome shotgun (WGS) entry which is preliminary data.</text>
</comment>
<sequence>MNTITGVTFPVPKRLMSRFFNDGKTVFKDLRSGMRLVFGWPRERLIDNIGCFPVSPGVLV</sequence>
<evidence type="ECO:0000313" key="1">
    <source>
        <dbReference type="EMBL" id="MCT8336606.1"/>
    </source>
</evidence>
<dbReference type="EMBL" id="VHLL01000002">
    <property type="protein sequence ID" value="MCT8336606.1"/>
    <property type="molecule type" value="Genomic_DNA"/>
</dbReference>
<dbReference type="Gene3D" id="2.30.130.30">
    <property type="entry name" value="Hypothetical protein"/>
    <property type="match status" value="1"/>
</dbReference>
<reference evidence="1" key="1">
    <citation type="submission" date="2019-06" db="EMBL/GenBank/DDBJ databases">
        <title>Methanoculleus strain from Tamsui River, Taipei, Taiwan.</title>
        <authorList>
            <person name="You Y.-T."/>
            <person name="Chen S.-C."/>
            <person name="Lai S.-J."/>
            <person name="Lee Y.-C."/>
            <person name="Lai M.-C."/>
        </authorList>
    </citation>
    <scope>NUCLEOTIDE SEQUENCE</scope>
    <source>
        <strain evidence="1">Afa-1</strain>
    </source>
</reference>
<proteinExistence type="predicted"/>
<protein>
    <submittedName>
        <fullName evidence="1">Uncharacterized protein</fullName>
    </submittedName>
</protein>
<organism evidence="1 2">
    <name type="scientific">Methanoculleus formosensis</name>
    <dbReference type="NCBI Taxonomy" id="2590886"/>
    <lineage>
        <taxon>Archaea</taxon>
        <taxon>Methanobacteriati</taxon>
        <taxon>Methanobacteriota</taxon>
        <taxon>Stenosarchaea group</taxon>
        <taxon>Methanomicrobia</taxon>
        <taxon>Methanomicrobiales</taxon>
        <taxon>Methanomicrobiaceae</taxon>
        <taxon>Methanoculleus</taxon>
    </lineage>
</organism>
<dbReference type="Proteomes" id="UP001065682">
    <property type="component" value="Unassembled WGS sequence"/>
</dbReference>
<keyword evidence="2" id="KW-1185">Reference proteome</keyword>
<gene>
    <name evidence="1" type="ORF">FKB36_03615</name>
</gene>